<evidence type="ECO:0000313" key="3">
    <source>
        <dbReference type="Proteomes" id="UP000645612"/>
    </source>
</evidence>
<name>A0A8I1AXM7_BURCE</name>
<evidence type="ECO:0000313" key="2">
    <source>
        <dbReference type="EMBL" id="MBH9697664.1"/>
    </source>
</evidence>
<accession>A0A8I1AXM7</accession>
<gene>
    <name evidence="2" type="ORF">JAO13_14570</name>
</gene>
<reference evidence="2" key="1">
    <citation type="submission" date="2020-12" db="EMBL/GenBank/DDBJ databases">
        <title>Burkholderia cepacia complex in Mexico.</title>
        <authorList>
            <person name="Estrada P."/>
        </authorList>
    </citation>
    <scope>NUCLEOTIDE SEQUENCE</scope>
    <source>
        <strain evidence="2">871</strain>
    </source>
</reference>
<dbReference type="EMBL" id="JAEDXG010000012">
    <property type="protein sequence ID" value="MBH9697664.1"/>
    <property type="molecule type" value="Genomic_DNA"/>
</dbReference>
<dbReference type="Proteomes" id="UP000645612">
    <property type="component" value="Unassembled WGS sequence"/>
</dbReference>
<sequence>MREPSARNPHLRENTGTPPAISGSSRFALRNSKRTVAGSTTTAFVISAKYAPNCGAASLLFSVSNENLTSSAVTGSPLEKRARGFRWNVTERRSGAMSMSSASSPYADAGSSELPVARLSNSMSMPGAGLPRIVNGLNLSNEVSRLGFASTSVPPFGASGLT</sequence>
<comment type="caution">
    <text evidence="2">The sequence shown here is derived from an EMBL/GenBank/DDBJ whole genome shotgun (WGS) entry which is preliminary data.</text>
</comment>
<feature type="region of interest" description="Disordered" evidence="1">
    <location>
        <begin position="1"/>
        <end position="25"/>
    </location>
</feature>
<dbReference type="RefSeq" id="WP_155629119.1">
    <property type="nucleotide sequence ID" value="NZ_CADDZZ010000005.1"/>
</dbReference>
<protein>
    <submittedName>
        <fullName evidence="2">Uncharacterized protein</fullName>
    </submittedName>
</protein>
<evidence type="ECO:0000256" key="1">
    <source>
        <dbReference type="SAM" id="MobiDB-lite"/>
    </source>
</evidence>
<feature type="compositionally biased region" description="Polar residues" evidence="1">
    <location>
        <begin position="14"/>
        <end position="25"/>
    </location>
</feature>
<dbReference type="AlphaFoldDB" id="A0A8I1AXM7"/>
<organism evidence="2 3">
    <name type="scientific">Burkholderia cepacia</name>
    <name type="common">Pseudomonas cepacia</name>
    <dbReference type="NCBI Taxonomy" id="292"/>
    <lineage>
        <taxon>Bacteria</taxon>
        <taxon>Pseudomonadati</taxon>
        <taxon>Pseudomonadota</taxon>
        <taxon>Betaproteobacteria</taxon>
        <taxon>Burkholderiales</taxon>
        <taxon>Burkholderiaceae</taxon>
        <taxon>Burkholderia</taxon>
        <taxon>Burkholderia cepacia complex</taxon>
    </lineage>
</organism>
<proteinExistence type="predicted"/>
<feature type="compositionally biased region" description="Basic and acidic residues" evidence="1">
    <location>
        <begin position="1"/>
        <end position="13"/>
    </location>
</feature>